<dbReference type="EMBL" id="VLLE01000003">
    <property type="protein sequence ID" value="TWI83024.1"/>
    <property type="molecule type" value="Genomic_DNA"/>
</dbReference>
<feature type="transmembrane region" description="Helical" evidence="3">
    <location>
        <begin position="154"/>
        <end position="173"/>
    </location>
</feature>
<dbReference type="SUPFAM" id="SSF46894">
    <property type="entry name" value="C-terminal effector domain of the bipartite response regulators"/>
    <property type="match status" value="1"/>
</dbReference>
<dbReference type="Pfam" id="PF00486">
    <property type="entry name" value="Trans_reg_C"/>
    <property type="match status" value="1"/>
</dbReference>
<evidence type="ECO:0000259" key="4">
    <source>
        <dbReference type="PROSITE" id="PS51755"/>
    </source>
</evidence>
<dbReference type="GO" id="GO:0003677">
    <property type="term" value="F:DNA binding"/>
    <property type="evidence" value="ECO:0007669"/>
    <property type="project" value="UniProtKB-UniRule"/>
</dbReference>
<keyword evidence="6" id="KW-1185">Reference proteome</keyword>
<dbReference type="GO" id="GO:0006355">
    <property type="term" value="P:regulation of DNA-templated transcription"/>
    <property type="evidence" value="ECO:0007669"/>
    <property type="project" value="InterPro"/>
</dbReference>
<comment type="caution">
    <text evidence="5">The sequence shown here is derived from an EMBL/GenBank/DDBJ whole genome shotgun (WGS) entry which is preliminary data.</text>
</comment>
<dbReference type="CDD" id="cd00383">
    <property type="entry name" value="trans_reg_C"/>
    <property type="match status" value="1"/>
</dbReference>
<protein>
    <submittedName>
        <fullName evidence="5">Transcriptional regulator</fullName>
    </submittedName>
</protein>
<reference evidence="5 6" key="1">
    <citation type="journal article" date="2015" name="Stand. Genomic Sci.">
        <title>Genomic Encyclopedia of Bacterial and Archaeal Type Strains, Phase III: the genomes of soil and plant-associated and newly described type strains.</title>
        <authorList>
            <person name="Whitman W.B."/>
            <person name="Woyke T."/>
            <person name="Klenk H.P."/>
            <person name="Zhou Y."/>
            <person name="Lilburn T.G."/>
            <person name="Beck B.J."/>
            <person name="De Vos P."/>
            <person name="Vandamme P."/>
            <person name="Eisen J.A."/>
            <person name="Garrity G."/>
            <person name="Hugenholtz P."/>
            <person name="Kyrpides N.C."/>
        </authorList>
    </citation>
    <scope>NUCLEOTIDE SEQUENCE [LARGE SCALE GENOMIC DNA]</scope>
    <source>
        <strain evidence="5 6">CGMCC 1.7271</strain>
    </source>
</reference>
<dbReference type="InterPro" id="IPR016032">
    <property type="entry name" value="Sig_transdc_resp-reg_C-effctor"/>
</dbReference>
<dbReference type="AlphaFoldDB" id="A0A562SPQ8"/>
<evidence type="ECO:0000313" key="6">
    <source>
        <dbReference type="Proteomes" id="UP000316167"/>
    </source>
</evidence>
<proteinExistence type="predicted"/>
<accession>A0A562SPQ8</accession>
<keyword evidence="3" id="KW-0472">Membrane</keyword>
<dbReference type="GO" id="GO:0000160">
    <property type="term" value="P:phosphorelay signal transduction system"/>
    <property type="evidence" value="ECO:0007669"/>
    <property type="project" value="InterPro"/>
</dbReference>
<dbReference type="SMART" id="SM00862">
    <property type="entry name" value="Trans_reg_C"/>
    <property type="match status" value="1"/>
</dbReference>
<dbReference type="InterPro" id="IPR001867">
    <property type="entry name" value="OmpR/PhoB-type_DNA-bd"/>
</dbReference>
<feature type="domain" description="OmpR/PhoB-type" evidence="4">
    <location>
        <begin position="194"/>
        <end position="291"/>
    </location>
</feature>
<name>A0A562SPQ8_9BACT</name>
<evidence type="ECO:0000313" key="5">
    <source>
        <dbReference type="EMBL" id="TWI83024.1"/>
    </source>
</evidence>
<keyword evidence="1 2" id="KW-0238">DNA-binding</keyword>
<keyword evidence="3" id="KW-0812">Transmembrane</keyword>
<dbReference type="RefSeq" id="WP_144885112.1">
    <property type="nucleotide sequence ID" value="NZ_VLLE01000003.1"/>
</dbReference>
<dbReference type="Gene3D" id="1.10.10.10">
    <property type="entry name" value="Winged helix-like DNA-binding domain superfamily/Winged helix DNA-binding domain"/>
    <property type="match status" value="1"/>
</dbReference>
<feature type="DNA-binding region" description="OmpR/PhoB-type" evidence="2">
    <location>
        <begin position="194"/>
        <end position="291"/>
    </location>
</feature>
<dbReference type="InterPro" id="IPR036388">
    <property type="entry name" value="WH-like_DNA-bd_sf"/>
</dbReference>
<gene>
    <name evidence="5" type="ORF">IQ13_1130</name>
</gene>
<sequence>MKGKQWLLVAASGIVLLLVGFVSKQTNNNRFDSAKEMIVMRQIAHSILQYAGDSSTQVVPPTRLAKGSFSIPFNSSFSFKPDSLVQIIDRIIRSNHLPSDYIVQVTEPFNNKVVFGYAILRSEQQNIVPCSGRNQPSFPYNIVISFKEEPFTPAMWFIAAGILLLAAAAFVGWRIKRQPAESNTTLKDEKTADAPVFSIGNYLFYADTQRLLLGSDETILTSKEAKLLSIFAEAPNQVIDRNRLQKEVWEDEGVIVGRSLDVFVSKLRKRLEQDPAIKIVSIHGKGYKLEIG</sequence>
<evidence type="ECO:0000256" key="2">
    <source>
        <dbReference type="PROSITE-ProRule" id="PRU01091"/>
    </source>
</evidence>
<evidence type="ECO:0000256" key="1">
    <source>
        <dbReference type="ARBA" id="ARBA00023125"/>
    </source>
</evidence>
<evidence type="ECO:0000256" key="3">
    <source>
        <dbReference type="SAM" id="Phobius"/>
    </source>
</evidence>
<dbReference type="OrthoDB" id="7556122at2"/>
<dbReference type="Proteomes" id="UP000316167">
    <property type="component" value="Unassembled WGS sequence"/>
</dbReference>
<dbReference type="PROSITE" id="PS51755">
    <property type="entry name" value="OMPR_PHOB"/>
    <property type="match status" value="1"/>
</dbReference>
<organism evidence="5 6">
    <name type="scientific">Lacibacter cauensis</name>
    <dbReference type="NCBI Taxonomy" id="510947"/>
    <lineage>
        <taxon>Bacteria</taxon>
        <taxon>Pseudomonadati</taxon>
        <taxon>Bacteroidota</taxon>
        <taxon>Chitinophagia</taxon>
        <taxon>Chitinophagales</taxon>
        <taxon>Chitinophagaceae</taxon>
        <taxon>Lacibacter</taxon>
    </lineage>
</organism>
<keyword evidence="3" id="KW-1133">Transmembrane helix</keyword>